<keyword evidence="1" id="KW-1133">Transmembrane helix</keyword>
<evidence type="ECO:0000313" key="4">
    <source>
        <dbReference type="Proteomes" id="UP001418222"/>
    </source>
</evidence>
<sequence>MKVSPRTIRRPNDAQAVSEIPRDEVVISLPDPRLLRLIARSVLLAVAILSLPWLRLVLLSDPYARISGRLASNSGEDELFYMPKLLQDMQSYGLIQPRGRSLFLGDPGLHAAILRRNGVFCLPEDRIRQTAEGQPLDFVFLVTGGFSDPLFQLIDQILTVGGVIAFRLGVHPVKPFNLPANYRMVYIQNIGRTVIAVKKLYHDNADIKPPERRLLSLSETKARALQAMEDALLEPPVLEKHRKRIRYLPELTGESLDKYPRRVFVDMGSPGRLGAERWFKKRYPRRNKEFEIVNVDLLVDVPAANAGGVAEWLRKNVREKEYVVVKADAEAVEEMVNGRAIVLVDELFLECRNQWESTGESPGKRKRAYWECLALFVKLRESGVAVHQWWGYK</sequence>
<dbReference type="PANTHER" id="PTHR33597">
    <property type="entry name" value="OS02G0760400 PROTEIN"/>
    <property type="match status" value="1"/>
</dbReference>
<dbReference type="Proteomes" id="UP001418222">
    <property type="component" value="Unassembled WGS sequence"/>
</dbReference>
<reference evidence="3 4" key="1">
    <citation type="journal article" date="2022" name="Nat. Plants">
        <title>Genomes of leafy and leafless Platanthera orchids illuminate the evolution of mycoheterotrophy.</title>
        <authorList>
            <person name="Li M.H."/>
            <person name="Liu K.W."/>
            <person name="Li Z."/>
            <person name="Lu H.C."/>
            <person name="Ye Q.L."/>
            <person name="Zhang D."/>
            <person name="Wang J.Y."/>
            <person name="Li Y.F."/>
            <person name="Zhong Z.M."/>
            <person name="Liu X."/>
            <person name="Yu X."/>
            <person name="Liu D.K."/>
            <person name="Tu X.D."/>
            <person name="Liu B."/>
            <person name="Hao Y."/>
            <person name="Liao X.Y."/>
            <person name="Jiang Y.T."/>
            <person name="Sun W.H."/>
            <person name="Chen J."/>
            <person name="Chen Y.Q."/>
            <person name="Ai Y."/>
            <person name="Zhai J.W."/>
            <person name="Wu S.S."/>
            <person name="Zhou Z."/>
            <person name="Hsiao Y.Y."/>
            <person name="Wu W.L."/>
            <person name="Chen Y.Y."/>
            <person name="Lin Y.F."/>
            <person name="Hsu J.L."/>
            <person name="Li C.Y."/>
            <person name="Wang Z.W."/>
            <person name="Zhao X."/>
            <person name="Zhong W.Y."/>
            <person name="Ma X.K."/>
            <person name="Ma L."/>
            <person name="Huang J."/>
            <person name="Chen G.Z."/>
            <person name="Huang M.Z."/>
            <person name="Huang L."/>
            <person name="Peng D.H."/>
            <person name="Luo Y.B."/>
            <person name="Zou S.Q."/>
            <person name="Chen S.P."/>
            <person name="Lan S."/>
            <person name="Tsai W.C."/>
            <person name="Van de Peer Y."/>
            <person name="Liu Z.J."/>
        </authorList>
    </citation>
    <scope>NUCLEOTIDE SEQUENCE [LARGE SCALE GENOMIC DNA]</scope>
    <source>
        <strain evidence="3">Lor287</strain>
    </source>
</reference>
<proteinExistence type="predicted"/>
<comment type="caution">
    <text evidence="3">The sequence shown here is derived from an EMBL/GenBank/DDBJ whole genome shotgun (WGS) entry which is preliminary data.</text>
</comment>
<dbReference type="InterPro" id="IPR057192">
    <property type="entry name" value="DUF7870"/>
</dbReference>
<feature type="domain" description="DUF7870" evidence="2">
    <location>
        <begin position="225"/>
        <end position="390"/>
    </location>
</feature>
<organism evidence="3 4">
    <name type="scientific">Platanthera zijinensis</name>
    <dbReference type="NCBI Taxonomy" id="2320716"/>
    <lineage>
        <taxon>Eukaryota</taxon>
        <taxon>Viridiplantae</taxon>
        <taxon>Streptophyta</taxon>
        <taxon>Embryophyta</taxon>
        <taxon>Tracheophyta</taxon>
        <taxon>Spermatophyta</taxon>
        <taxon>Magnoliopsida</taxon>
        <taxon>Liliopsida</taxon>
        <taxon>Asparagales</taxon>
        <taxon>Orchidaceae</taxon>
        <taxon>Orchidoideae</taxon>
        <taxon>Orchideae</taxon>
        <taxon>Orchidinae</taxon>
        <taxon>Platanthera</taxon>
    </lineage>
</organism>
<dbReference type="Pfam" id="PF25276">
    <property type="entry name" value="DUF7870"/>
    <property type="match status" value="1"/>
</dbReference>
<evidence type="ECO:0000256" key="1">
    <source>
        <dbReference type="SAM" id="Phobius"/>
    </source>
</evidence>
<name>A0AAP0BM43_9ASPA</name>
<accession>A0AAP0BM43</accession>
<gene>
    <name evidence="3" type="ORF">KSP39_PZI008461</name>
</gene>
<evidence type="ECO:0000313" key="3">
    <source>
        <dbReference type="EMBL" id="KAK8944443.1"/>
    </source>
</evidence>
<dbReference type="EMBL" id="JBBWWQ010000006">
    <property type="protein sequence ID" value="KAK8944443.1"/>
    <property type="molecule type" value="Genomic_DNA"/>
</dbReference>
<evidence type="ECO:0000259" key="2">
    <source>
        <dbReference type="Pfam" id="PF25276"/>
    </source>
</evidence>
<keyword evidence="1" id="KW-0472">Membrane</keyword>
<dbReference type="AlphaFoldDB" id="A0AAP0BM43"/>
<keyword evidence="4" id="KW-1185">Reference proteome</keyword>
<feature type="transmembrane region" description="Helical" evidence="1">
    <location>
        <begin position="37"/>
        <end position="58"/>
    </location>
</feature>
<protein>
    <recommendedName>
        <fullName evidence="2">DUF7870 domain-containing protein</fullName>
    </recommendedName>
</protein>
<dbReference type="PANTHER" id="PTHR33597:SF11">
    <property type="entry name" value="OS07G0620600 PROTEIN"/>
    <property type="match status" value="1"/>
</dbReference>
<keyword evidence="1" id="KW-0812">Transmembrane</keyword>